<protein>
    <recommendedName>
        <fullName evidence="7">Major facilitator superfamily (MFS) profile domain-containing protein</fullName>
    </recommendedName>
</protein>
<feature type="transmembrane region" description="Helical" evidence="6">
    <location>
        <begin position="330"/>
        <end position="355"/>
    </location>
</feature>
<keyword evidence="4 6" id="KW-0472">Membrane</keyword>
<name>A0A6H0XSY1_9PEZI</name>
<dbReference type="InterPro" id="IPR036259">
    <property type="entry name" value="MFS_trans_sf"/>
</dbReference>
<evidence type="ECO:0000313" key="9">
    <source>
        <dbReference type="Proteomes" id="UP000503462"/>
    </source>
</evidence>
<dbReference type="FunFam" id="1.20.1250.20:FF:000196">
    <property type="entry name" value="MFS toxin efflux pump (AflT)"/>
    <property type="match status" value="1"/>
</dbReference>
<feature type="transmembrane region" description="Helical" evidence="6">
    <location>
        <begin position="57"/>
        <end position="82"/>
    </location>
</feature>
<dbReference type="GO" id="GO:0022857">
    <property type="term" value="F:transmembrane transporter activity"/>
    <property type="evidence" value="ECO:0007669"/>
    <property type="project" value="InterPro"/>
</dbReference>
<evidence type="ECO:0000256" key="6">
    <source>
        <dbReference type="SAM" id="Phobius"/>
    </source>
</evidence>
<feature type="transmembrane region" description="Helical" evidence="6">
    <location>
        <begin position="183"/>
        <end position="204"/>
    </location>
</feature>
<feature type="transmembrane region" description="Helical" evidence="6">
    <location>
        <begin position="391"/>
        <end position="412"/>
    </location>
</feature>
<evidence type="ECO:0000256" key="4">
    <source>
        <dbReference type="ARBA" id="ARBA00023136"/>
    </source>
</evidence>
<evidence type="ECO:0000256" key="3">
    <source>
        <dbReference type="ARBA" id="ARBA00022989"/>
    </source>
</evidence>
<feature type="transmembrane region" description="Helical" evidence="6">
    <location>
        <begin position="458"/>
        <end position="481"/>
    </location>
</feature>
<dbReference type="GO" id="GO:0005886">
    <property type="term" value="C:plasma membrane"/>
    <property type="evidence" value="ECO:0007669"/>
    <property type="project" value="TreeGrafter"/>
</dbReference>
<feature type="transmembrane region" description="Helical" evidence="6">
    <location>
        <begin position="210"/>
        <end position="232"/>
    </location>
</feature>
<evidence type="ECO:0000313" key="8">
    <source>
        <dbReference type="EMBL" id="QIW97727.1"/>
    </source>
</evidence>
<dbReference type="InterPro" id="IPR011701">
    <property type="entry name" value="MFS"/>
</dbReference>
<dbReference type="Pfam" id="PF07690">
    <property type="entry name" value="MFS_1"/>
    <property type="match status" value="1"/>
</dbReference>
<evidence type="ECO:0000259" key="7">
    <source>
        <dbReference type="PROSITE" id="PS50850"/>
    </source>
</evidence>
<keyword evidence="9" id="KW-1185">Reference proteome</keyword>
<dbReference type="Proteomes" id="UP000503462">
    <property type="component" value="Chromosome 2"/>
</dbReference>
<dbReference type="PROSITE" id="PS50850">
    <property type="entry name" value="MFS"/>
    <property type="match status" value="1"/>
</dbReference>
<feature type="transmembrane region" description="Helical" evidence="6">
    <location>
        <begin position="150"/>
        <end position="171"/>
    </location>
</feature>
<keyword evidence="3 6" id="KW-1133">Transmembrane helix</keyword>
<feature type="transmembrane region" description="Helical" evidence="6">
    <location>
        <begin position="292"/>
        <end position="309"/>
    </location>
</feature>
<feature type="transmembrane region" description="Helical" evidence="6">
    <location>
        <begin position="532"/>
        <end position="550"/>
    </location>
</feature>
<keyword evidence="2 6" id="KW-0812">Transmembrane</keyword>
<dbReference type="SUPFAM" id="SSF103473">
    <property type="entry name" value="MFS general substrate transporter"/>
    <property type="match status" value="1"/>
</dbReference>
<dbReference type="Gene3D" id="1.20.1250.20">
    <property type="entry name" value="MFS general substrate transporter like domains"/>
    <property type="match status" value="2"/>
</dbReference>
<organism evidence="8 9">
    <name type="scientific">Peltaster fructicola</name>
    <dbReference type="NCBI Taxonomy" id="286661"/>
    <lineage>
        <taxon>Eukaryota</taxon>
        <taxon>Fungi</taxon>
        <taxon>Dikarya</taxon>
        <taxon>Ascomycota</taxon>
        <taxon>Pezizomycotina</taxon>
        <taxon>Dothideomycetes</taxon>
        <taxon>Dothideomycetes incertae sedis</taxon>
        <taxon>Peltaster</taxon>
    </lineage>
</organism>
<dbReference type="PANTHER" id="PTHR23501">
    <property type="entry name" value="MAJOR FACILITATOR SUPERFAMILY"/>
    <property type="match status" value="1"/>
</dbReference>
<comment type="subcellular location">
    <subcellularLocation>
        <location evidence="1">Membrane</location>
        <topology evidence="1">Multi-pass membrane protein</topology>
    </subcellularLocation>
</comment>
<evidence type="ECO:0000256" key="5">
    <source>
        <dbReference type="SAM" id="MobiDB-lite"/>
    </source>
</evidence>
<dbReference type="PANTHER" id="PTHR23501:SF198">
    <property type="entry name" value="AZOLE RESISTANCE PROTEIN 1-RELATED"/>
    <property type="match status" value="1"/>
</dbReference>
<dbReference type="OrthoDB" id="10021397at2759"/>
<proteinExistence type="predicted"/>
<reference evidence="8 9" key="1">
    <citation type="journal article" date="2016" name="Sci. Rep.">
        <title>Peltaster fructicola genome reveals evolution from an invasive phytopathogen to an ectophytic parasite.</title>
        <authorList>
            <person name="Xu C."/>
            <person name="Chen H."/>
            <person name="Gleason M.L."/>
            <person name="Xu J.R."/>
            <person name="Liu H."/>
            <person name="Zhang R."/>
            <person name="Sun G."/>
        </authorList>
    </citation>
    <scope>NUCLEOTIDE SEQUENCE [LARGE SCALE GENOMIC DNA]</scope>
    <source>
        <strain evidence="8 9">LNHT1506</strain>
    </source>
</reference>
<feature type="transmembrane region" description="Helical" evidence="6">
    <location>
        <begin position="125"/>
        <end position="144"/>
    </location>
</feature>
<sequence>MTGTEKQIATDNAATYTASQLIESGLQSQHKNGSSDEKATVSQDSNDLTQFPRGAKLVVILTALGLVNLLVSIDQSIVSTAIPKITDEFHDIAAIGWYGSAYLLSIACCQMLYGRLYTLLPVKTVFVVAIILFEVGSIICGAAPGSTALIVGRAIAGLGGSGIWSGILVIIAHCVPLRLRPGWAALDSITFGLGSVLGPLIGGAFADGVTWRWCFYINAPLGGVATLVVALFMPKIGSDKEQTSREAAPLGWRTELLRFDPVGIISIIIAMVFLLLALQYGGAQYAWSSGRIIAFLVVFAVFTIIFILTQTFGDKVHRAIPKAVALQRTVLAGSFYFFCMGGAFTLLIYYLPVWFQAVQDVSAFISGVKTIPLMLAYIISSIVSGIMITRVGYYTPFIIASSVLMAIGAGMITTLNPSSTAGAWIGYQVLFGFGLGLGCDVPFVAVQTVLPLDMVPSATAVLMFFQTLGAATFISVAQSVFTNSAVGPLGKLAPDIDALNLLNSGFTDIRTTLDPAMSSQVESVLNTAVDRTFLVGAIMAALTFLGAVAIEHKSVRQDEEVEQNKSASASGGGTTTT</sequence>
<accession>A0A6H0XSY1</accession>
<evidence type="ECO:0000256" key="2">
    <source>
        <dbReference type="ARBA" id="ARBA00022692"/>
    </source>
</evidence>
<dbReference type="EMBL" id="CP051140">
    <property type="protein sequence ID" value="QIW97727.1"/>
    <property type="molecule type" value="Genomic_DNA"/>
</dbReference>
<evidence type="ECO:0000256" key="1">
    <source>
        <dbReference type="ARBA" id="ARBA00004141"/>
    </source>
</evidence>
<feature type="transmembrane region" description="Helical" evidence="6">
    <location>
        <begin position="94"/>
        <end position="113"/>
    </location>
</feature>
<dbReference type="AlphaFoldDB" id="A0A6H0XSY1"/>
<gene>
    <name evidence="8" type="ORF">AMS68_003245</name>
</gene>
<feature type="domain" description="Major facilitator superfamily (MFS) profile" evidence="7">
    <location>
        <begin position="60"/>
        <end position="555"/>
    </location>
</feature>
<dbReference type="CDD" id="cd17502">
    <property type="entry name" value="MFS_Azr1_MDR_like"/>
    <property type="match status" value="1"/>
</dbReference>
<feature type="region of interest" description="Disordered" evidence="5">
    <location>
        <begin position="556"/>
        <end position="577"/>
    </location>
</feature>
<feature type="transmembrane region" description="Helical" evidence="6">
    <location>
        <begin position="424"/>
        <end position="446"/>
    </location>
</feature>
<feature type="transmembrane region" description="Helical" evidence="6">
    <location>
        <begin position="361"/>
        <end position="379"/>
    </location>
</feature>
<dbReference type="InterPro" id="IPR020846">
    <property type="entry name" value="MFS_dom"/>
</dbReference>
<feature type="transmembrane region" description="Helical" evidence="6">
    <location>
        <begin position="262"/>
        <end position="280"/>
    </location>
</feature>